<evidence type="ECO:0000256" key="3">
    <source>
        <dbReference type="ARBA" id="ARBA00022737"/>
    </source>
</evidence>
<dbReference type="InterPro" id="IPR001451">
    <property type="entry name" value="Hexapep"/>
</dbReference>
<organism evidence="4 5">
    <name type="scientific">Adlercreutzia muris</name>
    <dbReference type="NCBI Taxonomy" id="1796610"/>
    <lineage>
        <taxon>Bacteria</taxon>
        <taxon>Bacillati</taxon>
        <taxon>Actinomycetota</taxon>
        <taxon>Coriobacteriia</taxon>
        <taxon>Eggerthellales</taxon>
        <taxon>Eggerthellaceae</taxon>
        <taxon>Adlercreutzia</taxon>
    </lineage>
</organism>
<evidence type="ECO:0000313" key="5">
    <source>
        <dbReference type="Proteomes" id="UP000479639"/>
    </source>
</evidence>
<keyword evidence="3" id="KW-0677">Repeat</keyword>
<name>A0A7C8FZH0_9ACTN</name>
<protein>
    <submittedName>
        <fullName evidence="4">Sugar O-acetyltransferase</fullName>
    </submittedName>
</protein>
<dbReference type="SUPFAM" id="SSF51161">
    <property type="entry name" value="Trimeric LpxA-like enzymes"/>
    <property type="match status" value="1"/>
</dbReference>
<dbReference type="InterPro" id="IPR018357">
    <property type="entry name" value="Hexapep_transf_CS"/>
</dbReference>
<reference evidence="4 5" key="1">
    <citation type="submission" date="2019-09" db="EMBL/GenBank/DDBJ databases">
        <title>Whole genome shotgun sequencing (WGS) of Ellagibacter isourolithinifaciens DSM 104140(T) and Adlercreutzia muris DSM 29508(T).</title>
        <authorList>
            <person name="Stoll D.A."/>
            <person name="Danylec N."/>
            <person name="Huch M."/>
        </authorList>
    </citation>
    <scope>NUCLEOTIDE SEQUENCE [LARGE SCALE GENOMIC DNA]</scope>
    <source>
        <strain evidence="4 5">DSM 29508</strain>
    </source>
</reference>
<accession>A0A7C8FZH0</accession>
<keyword evidence="5" id="KW-1185">Reference proteome</keyword>
<dbReference type="PANTHER" id="PTHR23416">
    <property type="entry name" value="SIALIC ACID SYNTHASE-RELATED"/>
    <property type="match status" value="1"/>
</dbReference>
<dbReference type="RefSeq" id="WP_151430150.1">
    <property type="nucleotide sequence ID" value="NZ_JANJZI010000010.1"/>
</dbReference>
<dbReference type="InterPro" id="IPR011004">
    <property type="entry name" value="Trimer_LpxA-like_sf"/>
</dbReference>
<dbReference type="GO" id="GO:0008374">
    <property type="term" value="F:O-acyltransferase activity"/>
    <property type="evidence" value="ECO:0007669"/>
    <property type="project" value="TreeGrafter"/>
</dbReference>
<dbReference type="PROSITE" id="PS00101">
    <property type="entry name" value="HEXAPEP_TRANSFERASES"/>
    <property type="match status" value="1"/>
</dbReference>
<evidence type="ECO:0000313" key="4">
    <source>
        <dbReference type="EMBL" id="KAB1650612.1"/>
    </source>
</evidence>
<gene>
    <name evidence="4" type="ORF">F8D48_04775</name>
</gene>
<proteinExistence type="inferred from homology"/>
<comment type="similarity">
    <text evidence="1">Belongs to the transferase hexapeptide repeat family.</text>
</comment>
<dbReference type="Proteomes" id="UP000479639">
    <property type="component" value="Unassembled WGS sequence"/>
</dbReference>
<sequence length="209" mass="22451">MDMQGYLDHLNAGRTVVGGSEEHRFMHGVSQEAIRICMEVNNRYHTPEELRGLMAELTGRPVPEGFALFPPFNSDCGKNIHLGRDVFINAGCKFQDQGGIYLGDRVLVGQNVVLATLNHGMDPAHRADLYPAPIRIGDDVWIEANATVLPGVTVGDGAVVAAGAVVTRDVPPLTVAGGVPARVIKRIEVENPKDLAATVGSGFVDIRFE</sequence>
<dbReference type="Gene3D" id="2.160.10.10">
    <property type="entry name" value="Hexapeptide repeat proteins"/>
    <property type="match status" value="1"/>
</dbReference>
<dbReference type="PANTHER" id="PTHR23416:SF23">
    <property type="entry name" value="ACETYLTRANSFERASE C18B11.09C-RELATED"/>
    <property type="match status" value="1"/>
</dbReference>
<comment type="caution">
    <text evidence="4">The sequence shown here is derived from an EMBL/GenBank/DDBJ whole genome shotgun (WGS) entry which is preliminary data.</text>
</comment>
<dbReference type="InterPro" id="IPR051159">
    <property type="entry name" value="Hexapeptide_acetyltransf"/>
</dbReference>
<evidence type="ECO:0000256" key="2">
    <source>
        <dbReference type="ARBA" id="ARBA00022679"/>
    </source>
</evidence>
<evidence type="ECO:0000256" key="1">
    <source>
        <dbReference type="ARBA" id="ARBA00007274"/>
    </source>
</evidence>
<dbReference type="Pfam" id="PF00132">
    <property type="entry name" value="Hexapep"/>
    <property type="match status" value="1"/>
</dbReference>
<dbReference type="EMBL" id="WAJS01000012">
    <property type="protein sequence ID" value="KAB1650612.1"/>
    <property type="molecule type" value="Genomic_DNA"/>
</dbReference>
<dbReference type="AlphaFoldDB" id="A0A7C8FZH0"/>
<keyword evidence="2 4" id="KW-0808">Transferase</keyword>